<comment type="similarity">
    <text evidence="1 2">Belongs to the FAD-binding oxidoreductase/transferase type 4 family.</text>
</comment>
<organism evidence="4 5">
    <name type="scientific">Sphaeroforma arctica JP610</name>
    <dbReference type="NCBI Taxonomy" id="667725"/>
    <lineage>
        <taxon>Eukaryota</taxon>
        <taxon>Ichthyosporea</taxon>
        <taxon>Ichthyophonida</taxon>
        <taxon>Sphaeroforma</taxon>
    </lineage>
</organism>
<dbReference type="Gene3D" id="3.30.465.10">
    <property type="match status" value="1"/>
</dbReference>
<dbReference type="EC" id="2.5.1.26" evidence="2"/>
<keyword evidence="2" id="KW-0808">Transferase</keyword>
<evidence type="ECO:0000259" key="3">
    <source>
        <dbReference type="Pfam" id="PF01565"/>
    </source>
</evidence>
<evidence type="ECO:0000256" key="2">
    <source>
        <dbReference type="RuleBase" id="RU363113"/>
    </source>
</evidence>
<dbReference type="InterPro" id="IPR036318">
    <property type="entry name" value="FAD-bd_PCMH-like_sf"/>
</dbReference>
<dbReference type="AlphaFoldDB" id="A0A0L0FGU9"/>
<evidence type="ECO:0000313" key="4">
    <source>
        <dbReference type="EMBL" id="KNC76004.1"/>
    </source>
</evidence>
<dbReference type="EMBL" id="KQ243308">
    <property type="protein sequence ID" value="KNC76004.1"/>
    <property type="molecule type" value="Genomic_DNA"/>
</dbReference>
<dbReference type="Proteomes" id="UP000054560">
    <property type="component" value="Unassembled WGS sequence"/>
</dbReference>
<dbReference type="GO" id="GO:0005777">
    <property type="term" value="C:peroxisome"/>
    <property type="evidence" value="ECO:0007669"/>
    <property type="project" value="UniProtKB-SubCell"/>
</dbReference>
<protein>
    <recommendedName>
        <fullName evidence="2">Alkylglycerone-phosphate synthase</fullName>
        <shortName evidence="2">Alkyl-DHAP synthase</shortName>
        <ecNumber evidence="2">2.5.1.26</ecNumber>
    </recommendedName>
</protein>
<dbReference type="PANTHER" id="PTHR46568:SF1">
    <property type="entry name" value="ALKYLDIHYDROXYACETONEPHOSPHATE SYNTHASE, PEROXISOMAL"/>
    <property type="match status" value="1"/>
</dbReference>
<dbReference type="InterPro" id="IPR016169">
    <property type="entry name" value="FAD-bd_PCMH_sub2"/>
</dbReference>
<evidence type="ECO:0000256" key="1">
    <source>
        <dbReference type="ARBA" id="ARBA00008000"/>
    </source>
</evidence>
<proteinExistence type="inferred from homology"/>
<sequence length="60" mass="6820">MQRFDQALEIDQQSRCAHIQAGVYEPALDRALKPHGVTLRHYPQSYEFSTVGADTDEITN</sequence>
<comment type="cofactor">
    <cofactor evidence="2">
        <name>FAD</name>
        <dbReference type="ChEBI" id="CHEBI:57692"/>
    </cofactor>
</comment>
<dbReference type="OrthoDB" id="7786253at2759"/>
<keyword evidence="5" id="KW-1185">Reference proteome</keyword>
<accession>A0A0L0FGU9</accession>
<comment type="pathway">
    <text evidence="2">Glycerolipid metabolism; ether lipid biosynthesis.</text>
</comment>
<keyword evidence="2" id="KW-0576">Peroxisome</keyword>
<keyword evidence="2" id="KW-0285">Flavoprotein</keyword>
<feature type="domain" description="FAD linked oxidase N-terminal" evidence="3">
    <location>
        <begin position="1"/>
        <end position="53"/>
    </location>
</feature>
<reference evidence="4 5" key="1">
    <citation type="submission" date="2011-02" db="EMBL/GenBank/DDBJ databases">
        <title>The Genome Sequence of Sphaeroforma arctica JP610.</title>
        <authorList>
            <consortium name="The Broad Institute Genome Sequencing Platform"/>
            <person name="Russ C."/>
            <person name="Cuomo C."/>
            <person name="Young S.K."/>
            <person name="Zeng Q."/>
            <person name="Gargeya S."/>
            <person name="Alvarado L."/>
            <person name="Berlin A."/>
            <person name="Chapman S.B."/>
            <person name="Chen Z."/>
            <person name="Freedman E."/>
            <person name="Gellesch M."/>
            <person name="Goldberg J."/>
            <person name="Griggs A."/>
            <person name="Gujja S."/>
            <person name="Heilman E."/>
            <person name="Heiman D."/>
            <person name="Howarth C."/>
            <person name="Mehta T."/>
            <person name="Neiman D."/>
            <person name="Pearson M."/>
            <person name="Roberts A."/>
            <person name="Saif S."/>
            <person name="Shea T."/>
            <person name="Shenoy N."/>
            <person name="Sisk P."/>
            <person name="Stolte C."/>
            <person name="Sykes S."/>
            <person name="White J."/>
            <person name="Yandava C."/>
            <person name="Burger G."/>
            <person name="Gray M.W."/>
            <person name="Holland P.W.H."/>
            <person name="King N."/>
            <person name="Lang F.B.F."/>
            <person name="Roger A.J."/>
            <person name="Ruiz-Trillo I."/>
            <person name="Haas B."/>
            <person name="Nusbaum C."/>
            <person name="Birren B."/>
        </authorList>
    </citation>
    <scope>NUCLEOTIDE SEQUENCE [LARGE SCALE GENOMIC DNA]</scope>
    <source>
        <strain evidence="4 5">JP610</strain>
    </source>
</reference>
<dbReference type="PANTHER" id="PTHR46568">
    <property type="entry name" value="ALKYLDIHYDROXYACETONEPHOSPHATE SYNTHASE, PEROXISOMAL"/>
    <property type="match status" value="1"/>
</dbReference>
<dbReference type="SUPFAM" id="SSF56176">
    <property type="entry name" value="FAD-binding/transporter-associated domain-like"/>
    <property type="match status" value="1"/>
</dbReference>
<comment type="subunit">
    <text evidence="2">Homodimer.</text>
</comment>
<keyword evidence="2" id="KW-0274">FAD</keyword>
<dbReference type="RefSeq" id="XP_014149906.1">
    <property type="nucleotide sequence ID" value="XM_014294431.1"/>
</dbReference>
<comment type="catalytic activity">
    <reaction evidence="2">
        <text>a long chain fatty alcohol + a 1-acylglycerone 3-phosphate = a 1-O-alkylglycerone 3-phosphate + a long-chain fatty acid + H(+)</text>
        <dbReference type="Rhea" id="RHEA:36171"/>
        <dbReference type="ChEBI" id="CHEBI:15378"/>
        <dbReference type="ChEBI" id="CHEBI:17135"/>
        <dbReference type="ChEBI" id="CHEBI:57534"/>
        <dbReference type="ChEBI" id="CHEBI:57560"/>
        <dbReference type="ChEBI" id="CHEBI:73315"/>
        <dbReference type="EC" id="2.5.1.26"/>
    </reaction>
</comment>
<keyword evidence="2" id="KW-0444">Lipid biosynthesis</keyword>
<dbReference type="GO" id="GO:0050660">
    <property type="term" value="F:flavin adenine dinucleotide binding"/>
    <property type="evidence" value="ECO:0007669"/>
    <property type="project" value="InterPro"/>
</dbReference>
<gene>
    <name evidence="4" type="ORF">SARC_11484</name>
</gene>
<name>A0A0L0FGU9_9EUKA</name>
<dbReference type="GeneID" id="25911988"/>
<dbReference type="Pfam" id="PF01565">
    <property type="entry name" value="FAD_binding_4"/>
    <property type="match status" value="1"/>
</dbReference>
<comment type="subcellular location">
    <subcellularLocation>
        <location evidence="2">Peroxisome</location>
    </subcellularLocation>
</comment>
<evidence type="ECO:0000313" key="5">
    <source>
        <dbReference type="Proteomes" id="UP000054560"/>
    </source>
</evidence>
<keyword evidence="2" id="KW-0443">Lipid metabolism</keyword>
<dbReference type="GO" id="GO:0008609">
    <property type="term" value="F:alkylglycerone-phosphate synthase activity"/>
    <property type="evidence" value="ECO:0007669"/>
    <property type="project" value="UniProtKB-EC"/>
</dbReference>
<dbReference type="InterPro" id="IPR006094">
    <property type="entry name" value="Oxid_FAD_bind_N"/>
</dbReference>
<dbReference type="GO" id="GO:0008610">
    <property type="term" value="P:lipid biosynthetic process"/>
    <property type="evidence" value="ECO:0007669"/>
    <property type="project" value="InterPro"/>
</dbReference>
<comment type="function">
    <text evidence="2">Catalyzes the exchange of an acyl for a long-chain alkyl group and the formation of the ether bond in the biosynthesis of ether phospholipids.</text>
</comment>
<dbReference type="InterPro" id="IPR025650">
    <property type="entry name" value="Alkyl-DHAP_Synthase"/>
</dbReference>